<keyword evidence="9" id="KW-1185">Reference proteome</keyword>
<dbReference type="NCBIfam" id="NF005737">
    <property type="entry name" value="PRK07564.1-1"/>
    <property type="match status" value="1"/>
</dbReference>
<dbReference type="STRING" id="44316.ENSEGOP00005018522"/>
<name>A0A3L8SRU6_CHLGU</name>
<feature type="domain" description="Alpha-D-phosphohexomutase alpha/beta/alpha" evidence="6">
    <location>
        <begin position="304"/>
        <end position="409"/>
    </location>
</feature>
<dbReference type="FunFam" id="3.40.120.10:FF:000004">
    <property type="entry name" value="Phosphoglucomutase 5"/>
    <property type="match status" value="1"/>
</dbReference>
<dbReference type="GO" id="GO:0004614">
    <property type="term" value="F:phosphoglucomutase activity"/>
    <property type="evidence" value="ECO:0007669"/>
    <property type="project" value="InterPro"/>
</dbReference>
<dbReference type="GO" id="GO:0005829">
    <property type="term" value="C:cytosol"/>
    <property type="evidence" value="ECO:0007669"/>
    <property type="project" value="TreeGrafter"/>
</dbReference>
<dbReference type="FunFam" id="3.40.120.10:FF:000007">
    <property type="entry name" value="Phosphoglucomutase 5"/>
    <property type="match status" value="1"/>
</dbReference>
<dbReference type="SUPFAM" id="SSF53738">
    <property type="entry name" value="Phosphoglucomutase, first 3 domains"/>
    <property type="match status" value="4"/>
</dbReference>
<dbReference type="InterPro" id="IPR016066">
    <property type="entry name" value="A-D-PHexomutase_CS"/>
</dbReference>
<keyword evidence="3" id="KW-0963">Cytoplasm</keyword>
<dbReference type="Pfam" id="PF02879">
    <property type="entry name" value="PGM_PMM_II"/>
    <property type="match status" value="1"/>
</dbReference>
<comment type="subcellular location">
    <subcellularLocation>
        <location evidence="1">Cytoplasm</location>
    </subcellularLocation>
</comment>
<evidence type="ECO:0000256" key="3">
    <source>
        <dbReference type="ARBA" id="ARBA00022490"/>
    </source>
</evidence>
<organism evidence="8 9">
    <name type="scientific">Chloebia gouldiae</name>
    <name type="common">Gouldian finch</name>
    <name type="synonym">Erythrura gouldiae</name>
    <dbReference type="NCBI Taxonomy" id="44316"/>
    <lineage>
        <taxon>Eukaryota</taxon>
        <taxon>Metazoa</taxon>
        <taxon>Chordata</taxon>
        <taxon>Craniata</taxon>
        <taxon>Vertebrata</taxon>
        <taxon>Euteleostomi</taxon>
        <taxon>Archelosauria</taxon>
        <taxon>Archosauria</taxon>
        <taxon>Dinosauria</taxon>
        <taxon>Saurischia</taxon>
        <taxon>Theropoda</taxon>
        <taxon>Coelurosauria</taxon>
        <taxon>Aves</taxon>
        <taxon>Neognathae</taxon>
        <taxon>Neoaves</taxon>
        <taxon>Telluraves</taxon>
        <taxon>Australaves</taxon>
        <taxon>Passeriformes</taxon>
        <taxon>Passeroidea</taxon>
        <taxon>Passeridae</taxon>
        <taxon>Chloebia</taxon>
    </lineage>
</organism>
<evidence type="ECO:0000259" key="7">
    <source>
        <dbReference type="Pfam" id="PF02880"/>
    </source>
</evidence>
<dbReference type="Pfam" id="PF24947">
    <property type="entry name" value="PGM1_C_vert_fung"/>
    <property type="match status" value="1"/>
</dbReference>
<comment type="caution">
    <text evidence="8">The sequence shown here is derived from an EMBL/GenBank/DDBJ whole genome shotgun (WGS) entry which is preliminary data.</text>
</comment>
<dbReference type="Pfam" id="PF02878">
    <property type="entry name" value="PGM_PMM_I"/>
    <property type="match status" value="2"/>
</dbReference>
<dbReference type="CDD" id="cd03085">
    <property type="entry name" value="PGM1"/>
    <property type="match status" value="1"/>
</dbReference>
<dbReference type="PANTHER" id="PTHR22573">
    <property type="entry name" value="PHOSPHOHEXOMUTASE FAMILY MEMBER"/>
    <property type="match status" value="1"/>
</dbReference>
<dbReference type="GO" id="GO:0005975">
    <property type="term" value="P:carbohydrate metabolic process"/>
    <property type="evidence" value="ECO:0007669"/>
    <property type="project" value="InterPro"/>
</dbReference>
<dbReference type="PANTHER" id="PTHR22573:SF60">
    <property type="entry name" value="PHOSPHOGLUCOMUTASE-1"/>
    <property type="match status" value="1"/>
</dbReference>
<accession>A0A3L8SRU6</accession>
<proteinExistence type="inferred from homology"/>
<dbReference type="EMBL" id="QUSF01000010">
    <property type="protein sequence ID" value="RLW05838.1"/>
    <property type="molecule type" value="Genomic_DNA"/>
</dbReference>
<dbReference type="InterPro" id="IPR005845">
    <property type="entry name" value="A-D-PHexomutase_a/b/a-II"/>
</dbReference>
<feature type="domain" description="Alpha-D-phosphohexomutase alpha/beta/alpha" evidence="7">
    <location>
        <begin position="417"/>
        <end position="530"/>
    </location>
</feature>
<dbReference type="GO" id="GO:0000287">
    <property type="term" value="F:magnesium ion binding"/>
    <property type="evidence" value="ECO:0007669"/>
    <property type="project" value="InterPro"/>
</dbReference>
<dbReference type="OrthoDB" id="2291at2759"/>
<gene>
    <name evidence="8" type="ORF">DV515_00004658</name>
</gene>
<keyword evidence="4" id="KW-0597">Phosphoprotein</keyword>
<evidence type="ECO:0000313" key="9">
    <source>
        <dbReference type="Proteomes" id="UP000276834"/>
    </source>
</evidence>
<evidence type="ECO:0000259" key="6">
    <source>
        <dbReference type="Pfam" id="PF02879"/>
    </source>
</evidence>
<feature type="domain" description="Alpha-D-phosphohexomutase alpha/beta/alpha" evidence="5">
    <location>
        <begin position="125"/>
        <end position="267"/>
    </location>
</feature>
<evidence type="ECO:0000259" key="5">
    <source>
        <dbReference type="Pfam" id="PF02878"/>
    </source>
</evidence>
<dbReference type="FunFam" id="3.40.120.10:FF:000005">
    <property type="entry name" value="Phosphoglucomutase 5"/>
    <property type="match status" value="1"/>
</dbReference>
<dbReference type="PROSITE" id="PS00710">
    <property type="entry name" value="PGM_PMM"/>
    <property type="match status" value="1"/>
</dbReference>
<dbReference type="PRINTS" id="PR00509">
    <property type="entry name" value="PGMPMM"/>
</dbReference>
<evidence type="ECO:0000256" key="4">
    <source>
        <dbReference type="ARBA" id="ARBA00022553"/>
    </source>
</evidence>
<dbReference type="AlphaFoldDB" id="A0A3L8SRU6"/>
<protein>
    <recommendedName>
        <fullName evidence="10">Phosphoglucomutase-1</fullName>
    </recommendedName>
</protein>
<dbReference type="Gene3D" id="3.40.120.10">
    <property type="entry name" value="Alpha-D-Glucose-1,6-Bisphosphate, subunit A, domain 3"/>
    <property type="match status" value="4"/>
</dbReference>
<reference evidence="8 9" key="1">
    <citation type="journal article" date="2018" name="Proc. R. Soc. B">
        <title>A non-coding region near Follistatin controls head colour polymorphism in the Gouldian finch.</title>
        <authorList>
            <person name="Toomey M.B."/>
            <person name="Marques C.I."/>
            <person name="Andrade P."/>
            <person name="Araujo P.M."/>
            <person name="Sabatino S."/>
            <person name="Gazda M.A."/>
            <person name="Afonso S."/>
            <person name="Lopes R.J."/>
            <person name="Corbo J.C."/>
            <person name="Carneiro M."/>
        </authorList>
    </citation>
    <scope>NUCLEOTIDE SEQUENCE [LARGE SCALE GENOMIC DNA]</scope>
    <source>
        <strain evidence="8">Red01</strain>
        <tissue evidence="8">Muscle</tissue>
    </source>
</reference>
<dbReference type="Proteomes" id="UP000276834">
    <property type="component" value="Unassembled WGS sequence"/>
</dbReference>
<dbReference type="Pfam" id="PF02880">
    <property type="entry name" value="PGM_PMM_III"/>
    <property type="match status" value="1"/>
</dbReference>
<dbReference type="InterPro" id="IPR036900">
    <property type="entry name" value="A-D-PHexomutase_C_sf"/>
</dbReference>
<dbReference type="Gene3D" id="3.30.310.50">
    <property type="entry name" value="Alpha-D-phosphohexomutase, C-terminal domain"/>
    <property type="match status" value="1"/>
</dbReference>
<evidence type="ECO:0000256" key="2">
    <source>
        <dbReference type="ARBA" id="ARBA00010231"/>
    </source>
</evidence>
<sequence length="672" mass="73634">MVRIVTVQTKPYGDQKPGTSGLRKRVTVFQSNANYTENFIQSILATVPPAERQDATLVVGGDGRFYMRDAIQLIVRIAAANGLTSSVTYQFLVCVPAFLGIIPTWDMEDAPLPLVTVPTAPYSDQKPGTSGLRRKTFYFESKLNYLQNFIQSIFFSIDLRDRQGASLVVGGDGRYLNKSAVELIVQMAAANGIGRLVIGHHGILSTPAVSCLIRQIKAIGGIILTASHNPGGPSGDFGIKFNIANGGPAPEAITDKIFQISKKIEEYAICPDLQVDLGTIGKQQFDLENKFKPFTVEIVDSVEAYASMLRNIFDFSALKELLSGKNQLKIRIDAMHGVVGPYVKKILCEELGAPANSAVNCTPLEDFGGHHPDPNLTYAADLVQTMKTGEYDFGAAFDGDGDRNMILGKHGFFVNPSDSVAVIAANIFSIPYFQQTGVRGLARSMPTSGALDRVAQATKIALYETPTGWKFFGNLMDANKLSLCGEESFGTGSDHIREKDGLWAVLAWLSILAARKQSVEDIMKDHWQKYGRNFFTRYDYEEVDADAANKMMKDLETVMFDRSFVGKQLSSGDKVYTVEKADNFEYHDPVDGSISRNQGLRLIFSDGSRIIFRLSGTGSAGATVRLYIDSYEKDAQKISQDPQVMLAPLISIALKLSQLHERTGRSGPTVIT</sequence>
<evidence type="ECO:0008006" key="10">
    <source>
        <dbReference type="Google" id="ProtNLM"/>
    </source>
</evidence>
<evidence type="ECO:0000313" key="8">
    <source>
        <dbReference type="EMBL" id="RLW05838.1"/>
    </source>
</evidence>
<dbReference type="InterPro" id="IPR005844">
    <property type="entry name" value="A-D-PHexomutase_a/b/a-I"/>
</dbReference>
<dbReference type="InterPro" id="IPR016055">
    <property type="entry name" value="A-D-PHexomutase_a/b/a-I/II/III"/>
</dbReference>
<dbReference type="InterPro" id="IPR045244">
    <property type="entry name" value="PGM"/>
</dbReference>
<dbReference type="FunFam" id="3.30.310.50:FF:000002">
    <property type="entry name" value="Phosphoglucomutase 5"/>
    <property type="match status" value="1"/>
</dbReference>
<dbReference type="SUPFAM" id="SSF55957">
    <property type="entry name" value="Phosphoglucomutase, C-terminal domain"/>
    <property type="match status" value="1"/>
</dbReference>
<dbReference type="InterPro" id="IPR005846">
    <property type="entry name" value="A-D-PHexomutase_a/b/a-III"/>
</dbReference>
<dbReference type="InterPro" id="IPR005841">
    <property type="entry name" value="Alpha-D-phosphohexomutase_SF"/>
</dbReference>
<feature type="domain" description="Alpha-D-phosphohexomutase alpha/beta/alpha" evidence="5">
    <location>
        <begin position="15"/>
        <end position="97"/>
    </location>
</feature>
<comment type="similarity">
    <text evidence="2">Belongs to the phosphohexose mutase family.</text>
</comment>
<evidence type="ECO:0000256" key="1">
    <source>
        <dbReference type="ARBA" id="ARBA00004496"/>
    </source>
</evidence>